<evidence type="ECO:0000256" key="6">
    <source>
        <dbReference type="ARBA" id="ARBA00022806"/>
    </source>
</evidence>
<proteinExistence type="inferred from homology"/>
<reference evidence="14 15" key="1">
    <citation type="submission" date="2017-04" db="EMBL/GenBank/DDBJ databases">
        <authorList>
            <person name="Afonso C.L."/>
            <person name="Miller P.J."/>
            <person name="Scott M.A."/>
            <person name="Spackman E."/>
            <person name="Goraichik I."/>
            <person name="Dimitrov K.M."/>
            <person name="Suarez D.L."/>
            <person name="Swayne D.E."/>
        </authorList>
    </citation>
    <scope>NUCLEOTIDE SEQUENCE [LARGE SCALE GENOMIC DNA]</scope>
    <source>
        <strain evidence="14 15">DSM 11270</strain>
    </source>
</reference>
<keyword evidence="2 12" id="KW-0639">Primosome</keyword>
<dbReference type="Pfam" id="PF00772">
    <property type="entry name" value="DnaB"/>
    <property type="match status" value="1"/>
</dbReference>
<dbReference type="NCBIfam" id="NF004384">
    <property type="entry name" value="PRK05748.1"/>
    <property type="match status" value="1"/>
</dbReference>
<dbReference type="GO" id="GO:0016887">
    <property type="term" value="F:ATP hydrolysis activity"/>
    <property type="evidence" value="ECO:0007669"/>
    <property type="project" value="RHEA"/>
</dbReference>
<dbReference type="Pfam" id="PF03796">
    <property type="entry name" value="DnaB_C"/>
    <property type="match status" value="1"/>
</dbReference>
<dbReference type="PANTHER" id="PTHR30153">
    <property type="entry name" value="REPLICATIVE DNA HELICASE DNAB"/>
    <property type="match status" value="1"/>
</dbReference>
<keyword evidence="6 12" id="KW-0347">Helicase</keyword>
<sequence>MDNAAFERIPPQNLEAERAVLASMMLEKDAIYEAIQMIKPKDFYKEAHSIIFSAIIDLTEKGEPVDLITLTEQLRQESNLEKIGGVGYIAEVANSVGTAASIVHYARLVRDKSLLRTLIRTATNIATRGYEPGEEPEELLDDAERMVLEVSQNRIRSGLVPITDVIENTIEKLELLQQQKSDITGLSSGFRDLDAMTSGWHSSDLVIVAARPAMGKTSFCLNIAQHAGIKENVPVAIFSLEMSREQLVLRMLSSLAMLDQQKLRTGRMIDKDWISLTNAIGPLAEAPIYIDDTPGISVMEIRAKTRRLKAEKGLGLIVIDYLQLMSSGRRSESRQQEISEISRNLKALARELEVPIIALSQLSRAVEQTQDKRPGLSHLRESGALEQDADIVMFIFREEYYNPESDKKAIAEIIIAKHRNGPVGSVELAFLKEFTKFADLAKMAE</sequence>
<keyword evidence="15" id="KW-1185">Reference proteome</keyword>
<evidence type="ECO:0000256" key="10">
    <source>
        <dbReference type="ARBA" id="ARBA00048954"/>
    </source>
</evidence>
<evidence type="ECO:0000256" key="12">
    <source>
        <dbReference type="RuleBase" id="RU362085"/>
    </source>
</evidence>
<keyword evidence="4 12" id="KW-0547">Nucleotide-binding</keyword>
<dbReference type="Proteomes" id="UP000192731">
    <property type="component" value="Unassembled WGS sequence"/>
</dbReference>
<evidence type="ECO:0000256" key="5">
    <source>
        <dbReference type="ARBA" id="ARBA00022801"/>
    </source>
</evidence>
<evidence type="ECO:0000256" key="11">
    <source>
        <dbReference type="NCBIfam" id="TIGR00665"/>
    </source>
</evidence>
<dbReference type="InterPro" id="IPR007693">
    <property type="entry name" value="DNA_helicase_DnaB-like_N"/>
</dbReference>
<dbReference type="FunFam" id="3.40.50.300:FF:000076">
    <property type="entry name" value="Replicative DNA helicase"/>
    <property type="match status" value="1"/>
</dbReference>
<name>A0A1W1V339_DESTI</name>
<dbReference type="NCBIfam" id="TIGR00665">
    <property type="entry name" value="DnaB"/>
    <property type="match status" value="1"/>
</dbReference>
<evidence type="ECO:0000256" key="7">
    <source>
        <dbReference type="ARBA" id="ARBA00022840"/>
    </source>
</evidence>
<dbReference type="FunFam" id="1.10.860.10:FF:000001">
    <property type="entry name" value="Replicative DNA helicase"/>
    <property type="match status" value="1"/>
</dbReference>
<dbReference type="GO" id="GO:0006269">
    <property type="term" value="P:DNA replication, synthesis of primer"/>
    <property type="evidence" value="ECO:0007669"/>
    <property type="project" value="UniProtKB-UniRule"/>
</dbReference>
<keyword evidence="8 12" id="KW-0238">DNA-binding</keyword>
<dbReference type="CDD" id="cd00984">
    <property type="entry name" value="DnaB_C"/>
    <property type="match status" value="1"/>
</dbReference>
<dbReference type="InterPro" id="IPR007694">
    <property type="entry name" value="DNA_helicase_DnaB-like_C"/>
</dbReference>
<evidence type="ECO:0000256" key="2">
    <source>
        <dbReference type="ARBA" id="ARBA00022515"/>
    </source>
</evidence>
<comment type="function">
    <text evidence="12">The main replicative DNA helicase, it participates in initiation and elongation during chromosome replication. Travels ahead of the DNA replisome, separating dsDNA into templates for DNA synthesis. A processive ATP-dependent 5'-3' DNA helicase it has DNA-dependent ATPase activity.</text>
</comment>
<evidence type="ECO:0000313" key="14">
    <source>
        <dbReference type="EMBL" id="SMB87718.1"/>
    </source>
</evidence>
<keyword evidence="7 12" id="KW-0067">ATP-binding</keyword>
<evidence type="ECO:0000256" key="8">
    <source>
        <dbReference type="ARBA" id="ARBA00023125"/>
    </source>
</evidence>
<dbReference type="EMBL" id="FWWT01000014">
    <property type="protein sequence ID" value="SMB87718.1"/>
    <property type="molecule type" value="Genomic_DNA"/>
</dbReference>
<evidence type="ECO:0000259" key="13">
    <source>
        <dbReference type="PROSITE" id="PS51199"/>
    </source>
</evidence>
<comment type="similarity">
    <text evidence="1 12">Belongs to the helicase family. DnaB subfamily.</text>
</comment>
<dbReference type="Gene3D" id="1.10.860.10">
    <property type="entry name" value="DNAb Helicase, Chain A"/>
    <property type="match status" value="1"/>
</dbReference>
<dbReference type="AlphaFoldDB" id="A0A1W1V339"/>
<keyword evidence="5 12" id="KW-0378">Hydrolase</keyword>
<dbReference type="GO" id="GO:0042802">
    <property type="term" value="F:identical protein binding"/>
    <property type="evidence" value="ECO:0007669"/>
    <property type="project" value="UniProtKB-ARBA"/>
</dbReference>
<gene>
    <name evidence="14" type="ORF">SAMN00017405_1749</name>
</gene>
<dbReference type="STRING" id="656914.SAMN00017405_1749"/>
<dbReference type="InterPro" id="IPR007692">
    <property type="entry name" value="DNA_helicase_DnaB"/>
</dbReference>
<dbReference type="PANTHER" id="PTHR30153:SF2">
    <property type="entry name" value="REPLICATIVE DNA HELICASE"/>
    <property type="match status" value="1"/>
</dbReference>
<dbReference type="GO" id="GO:1990077">
    <property type="term" value="C:primosome complex"/>
    <property type="evidence" value="ECO:0007669"/>
    <property type="project" value="UniProtKB-UniRule"/>
</dbReference>
<dbReference type="InterPro" id="IPR027417">
    <property type="entry name" value="P-loop_NTPase"/>
</dbReference>
<dbReference type="RefSeq" id="WP_084052732.1">
    <property type="nucleotide sequence ID" value="NZ_FWWT01000014.1"/>
</dbReference>
<dbReference type="PROSITE" id="PS51199">
    <property type="entry name" value="SF4_HELICASE"/>
    <property type="match status" value="1"/>
</dbReference>
<evidence type="ECO:0000256" key="1">
    <source>
        <dbReference type="ARBA" id="ARBA00008428"/>
    </source>
</evidence>
<evidence type="ECO:0000256" key="3">
    <source>
        <dbReference type="ARBA" id="ARBA00022705"/>
    </source>
</evidence>
<dbReference type="EC" id="5.6.2.3" evidence="11 12"/>
<dbReference type="GO" id="GO:0003677">
    <property type="term" value="F:DNA binding"/>
    <property type="evidence" value="ECO:0007669"/>
    <property type="project" value="UniProtKB-UniRule"/>
</dbReference>
<dbReference type="GO" id="GO:0043139">
    <property type="term" value="F:5'-3' DNA helicase activity"/>
    <property type="evidence" value="ECO:0007669"/>
    <property type="project" value="UniProtKB-EC"/>
</dbReference>
<dbReference type="OrthoDB" id="9773982at2"/>
<dbReference type="GO" id="GO:0005829">
    <property type="term" value="C:cytosol"/>
    <property type="evidence" value="ECO:0007669"/>
    <property type="project" value="TreeGrafter"/>
</dbReference>
<keyword evidence="3 12" id="KW-0235">DNA replication</keyword>
<feature type="domain" description="SF4 helicase" evidence="13">
    <location>
        <begin position="179"/>
        <end position="444"/>
    </location>
</feature>
<dbReference type="Gene3D" id="3.40.50.300">
    <property type="entry name" value="P-loop containing nucleotide triphosphate hydrolases"/>
    <property type="match status" value="1"/>
</dbReference>
<evidence type="ECO:0000256" key="4">
    <source>
        <dbReference type="ARBA" id="ARBA00022741"/>
    </source>
</evidence>
<dbReference type="SUPFAM" id="SSF48024">
    <property type="entry name" value="N-terminal domain of DnaB helicase"/>
    <property type="match status" value="1"/>
</dbReference>
<dbReference type="SUPFAM" id="SSF52540">
    <property type="entry name" value="P-loop containing nucleoside triphosphate hydrolases"/>
    <property type="match status" value="1"/>
</dbReference>
<accession>A0A1W1V339</accession>
<evidence type="ECO:0000313" key="15">
    <source>
        <dbReference type="Proteomes" id="UP000192731"/>
    </source>
</evidence>
<dbReference type="GO" id="GO:0005524">
    <property type="term" value="F:ATP binding"/>
    <property type="evidence" value="ECO:0007669"/>
    <property type="project" value="UniProtKB-UniRule"/>
</dbReference>
<evidence type="ECO:0000256" key="9">
    <source>
        <dbReference type="ARBA" id="ARBA00023235"/>
    </source>
</evidence>
<comment type="catalytic activity">
    <reaction evidence="10 12">
        <text>ATP + H2O = ADP + phosphate + H(+)</text>
        <dbReference type="Rhea" id="RHEA:13065"/>
        <dbReference type="ChEBI" id="CHEBI:15377"/>
        <dbReference type="ChEBI" id="CHEBI:15378"/>
        <dbReference type="ChEBI" id="CHEBI:30616"/>
        <dbReference type="ChEBI" id="CHEBI:43474"/>
        <dbReference type="ChEBI" id="CHEBI:456216"/>
        <dbReference type="EC" id="5.6.2.3"/>
    </reaction>
</comment>
<protein>
    <recommendedName>
        <fullName evidence="11 12">Replicative DNA helicase</fullName>
        <ecNumber evidence="11 12">5.6.2.3</ecNumber>
    </recommendedName>
</protein>
<dbReference type="InterPro" id="IPR016136">
    <property type="entry name" value="DNA_helicase_N/primase_C"/>
</dbReference>
<organism evidence="14 15">
    <name type="scientific">Desulfonispora thiosulfatigenes DSM 11270</name>
    <dbReference type="NCBI Taxonomy" id="656914"/>
    <lineage>
        <taxon>Bacteria</taxon>
        <taxon>Bacillati</taxon>
        <taxon>Bacillota</taxon>
        <taxon>Clostridia</taxon>
        <taxon>Eubacteriales</taxon>
        <taxon>Peptococcaceae</taxon>
        <taxon>Desulfonispora</taxon>
    </lineage>
</organism>
<dbReference type="InterPro" id="IPR036185">
    <property type="entry name" value="DNA_heli_DnaB-like_N_sf"/>
</dbReference>
<keyword evidence="9" id="KW-0413">Isomerase</keyword>